<protein>
    <recommendedName>
        <fullName evidence="3">CCHC-type domain-containing protein</fullName>
    </recommendedName>
</protein>
<dbReference type="GeneTree" id="ENSGT00950000183173"/>
<dbReference type="SMART" id="SM00343">
    <property type="entry name" value="ZnF_C2HC"/>
    <property type="match status" value="1"/>
</dbReference>
<reference evidence="4" key="2">
    <citation type="submission" date="2025-09" db="UniProtKB">
        <authorList>
            <consortium name="Ensembl"/>
        </authorList>
    </citation>
    <scope>IDENTIFICATION</scope>
</reference>
<evidence type="ECO:0000313" key="4">
    <source>
        <dbReference type="Ensembl" id="ENSKMAP00000015279.1"/>
    </source>
</evidence>
<evidence type="ECO:0000256" key="1">
    <source>
        <dbReference type="PROSITE-ProRule" id="PRU00047"/>
    </source>
</evidence>
<proteinExistence type="predicted"/>
<name>A0A3Q3AUV3_KRYMA</name>
<reference evidence="4" key="1">
    <citation type="submission" date="2025-08" db="UniProtKB">
        <authorList>
            <consortium name="Ensembl"/>
        </authorList>
    </citation>
    <scope>IDENTIFICATION</scope>
</reference>
<dbReference type="SUPFAM" id="SSF57756">
    <property type="entry name" value="Retrovirus zinc finger-like domains"/>
    <property type="match status" value="1"/>
</dbReference>
<keyword evidence="5" id="KW-1185">Reference proteome</keyword>
<evidence type="ECO:0000259" key="3">
    <source>
        <dbReference type="PROSITE" id="PS50158"/>
    </source>
</evidence>
<dbReference type="PANTHER" id="PTHR15503:SF22">
    <property type="entry name" value="TRANSPOSON TY3-I GAG POLYPROTEIN"/>
    <property type="match status" value="1"/>
</dbReference>
<dbReference type="GO" id="GO:0008270">
    <property type="term" value="F:zinc ion binding"/>
    <property type="evidence" value="ECO:0007669"/>
    <property type="project" value="UniProtKB-KW"/>
</dbReference>
<dbReference type="STRING" id="37003.ENSKMAP00000015279"/>
<dbReference type="PANTHER" id="PTHR15503">
    <property type="entry name" value="LDOC1 RELATED"/>
    <property type="match status" value="1"/>
</dbReference>
<feature type="region of interest" description="Disordered" evidence="2">
    <location>
        <begin position="258"/>
        <end position="299"/>
    </location>
</feature>
<dbReference type="Proteomes" id="UP000264800">
    <property type="component" value="Unplaced"/>
</dbReference>
<dbReference type="InterPro" id="IPR032567">
    <property type="entry name" value="RTL1-rel"/>
</dbReference>
<keyword evidence="1" id="KW-0862">Zinc</keyword>
<dbReference type="PROSITE" id="PS50158">
    <property type="entry name" value="ZF_CCHC"/>
    <property type="match status" value="1"/>
</dbReference>
<feature type="domain" description="CCHC-type" evidence="3">
    <location>
        <begin position="309"/>
        <end position="323"/>
    </location>
</feature>
<organism evidence="4 5">
    <name type="scientific">Kryptolebias marmoratus</name>
    <name type="common">Mangrove killifish</name>
    <name type="synonym">Rivulus marmoratus</name>
    <dbReference type="NCBI Taxonomy" id="37003"/>
    <lineage>
        <taxon>Eukaryota</taxon>
        <taxon>Metazoa</taxon>
        <taxon>Chordata</taxon>
        <taxon>Craniata</taxon>
        <taxon>Vertebrata</taxon>
        <taxon>Euteleostomi</taxon>
        <taxon>Actinopterygii</taxon>
        <taxon>Neopterygii</taxon>
        <taxon>Teleostei</taxon>
        <taxon>Neoteleostei</taxon>
        <taxon>Acanthomorphata</taxon>
        <taxon>Ovalentaria</taxon>
        <taxon>Atherinomorphae</taxon>
        <taxon>Cyprinodontiformes</taxon>
        <taxon>Rivulidae</taxon>
        <taxon>Kryptolebias</taxon>
    </lineage>
</organism>
<feature type="region of interest" description="Disordered" evidence="2">
    <location>
        <begin position="330"/>
        <end position="362"/>
    </location>
</feature>
<keyword evidence="1" id="KW-0863">Zinc-finger</keyword>
<dbReference type="AlphaFoldDB" id="A0A3Q3AUV3"/>
<dbReference type="OMA" id="GHFIAHC"/>
<accession>A0A3Q3AUV3</accession>
<sequence>LRESFPPGPDPPFPLHSLELPADAIRRTLSEQHSLLQSHEAALRELSARQAETNKQLAEIVDYLKPSVSQEAPSDPAPVPAPVQPTFSEVRPPLPERFSGDQSQCKGFLMQCSIIFNHSPQSFLQDGSKIAYVLSLLSGRALDWAQARFPSPSNYNCSFDEFLKEFRQVFNQDADKSFNSRQLMGIKQGQRTVADFAIDFRIRAAATNWNAAALKSVYFNALNEGLKDELAVLDEPETLEELISLTIRLDNRIRSRNRARRQRDPPVQFQGGMPAISPPQASQDPEPMQVGRTHLSPEERQRRISSRLCLYCGSPGHFLAQCPVRLNSRDLSTGSRPAPLSPFGLNLPVRPRRPPSLPSGFL</sequence>
<dbReference type="InterPro" id="IPR045358">
    <property type="entry name" value="Ty3_capsid"/>
</dbReference>
<dbReference type="InterPro" id="IPR036875">
    <property type="entry name" value="Znf_CCHC_sf"/>
</dbReference>
<evidence type="ECO:0000313" key="5">
    <source>
        <dbReference type="Proteomes" id="UP000264800"/>
    </source>
</evidence>
<evidence type="ECO:0000256" key="2">
    <source>
        <dbReference type="SAM" id="MobiDB-lite"/>
    </source>
</evidence>
<dbReference type="Ensembl" id="ENSKMAT00000015500.1">
    <property type="protein sequence ID" value="ENSKMAP00000015279.1"/>
    <property type="gene ID" value="ENSKMAG00000011428.1"/>
</dbReference>
<dbReference type="InterPro" id="IPR001878">
    <property type="entry name" value="Znf_CCHC"/>
</dbReference>
<dbReference type="Pfam" id="PF19259">
    <property type="entry name" value="Ty3_capsid"/>
    <property type="match status" value="1"/>
</dbReference>
<keyword evidence="1" id="KW-0479">Metal-binding</keyword>
<dbReference type="GO" id="GO:0003676">
    <property type="term" value="F:nucleic acid binding"/>
    <property type="evidence" value="ECO:0007669"/>
    <property type="project" value="InterPro"/>
</dbReference>